<dbReference type="InterPro" id="IPR002939">
    <property type="entry name" value="DnaJ_C"/>
</dbReference>
<comment type="function">
    <text evidence="11 14">Participates actively in the response to hyperosmotic and heat shock by preventing the aggregation of stress-denatured proteins and by disaggregating proteins, also in an autonomous, DnaK-independent fashion. Unfolded proteins bind initially to DnaJ; upon interaction with the DnaJ-bound protein, DnaK hydrolyzes its bound ATP, resulting in the formation of a stable complex. GrpE releases ADP from DnaK; ATP binding to DnaK triggers the release of the substrate protein, thus completing the reaction cycle. Several rounds of ATP-dependent interactions between DnaJ, DnaK and GrpE are required for fully efficient folding. Also involved, together with DnaK and GrpE, in the DNA replication of plasmids through activation of initiation proteins.</text>
</comment>
<dbReference type="GO" id="GO:0008270">
    <property type="term" value="F:zinc ion binding"/>
    <property type="evidence" value="ECO:0007669"/>
    <property type="project" value="UniProtKB-UniRule"/>
</dbReference>
<feature type="binding site" evidence="14">
    <location>
        <position position="185"/>
    </location>
    <ligand>
        <name>Zn(2+)</name>
        <dbReference type="ChEBI" id="CHEBI:29105"/>
        <label>2</label>
    </ligand>
</feature>
<keyword evidence="10 14" id="KW-0143">Chaperone</keyword>
<dbReference type="Pfam" id="PF01556">
    <property type="entry name" value="DnaJ_C"/>
    <property type="match status" value="1"/>
</dbReference>
<feature type="repeat" description="CXXCXGXG motif" evidence="14">
    <location>
        <begin position="163"/>
        <end position="170"/>
    </location>
</feature>
<dbReference type="GO" id="GO:0009408">
    <property type="term" value="P:response to heat"/>
    <property type="evidence" value="ECO:0007669"/>
    <property type="project" value="InterPro"/>
</dbReference>
<evidence type="ECO:0000256" key="15">
    <source>
        <dbReference type="PROSITE-ProRule" id="PRU00546"/>
    </source>
</evidence>
<dbReference type="GO" id="GO:0031072">
    <property type="term" value="F:heat shock protein binding"/>
    <property type="evidence" value="ECO:0007669"/>
    <property type="project" value="InterPro"/>
</dbReference>
<organism evidence="18 19">
    <name type="scientific">Woeseia oceani</name>
    <dbReference type="NCBI Taxonomy" id="1548547"/>
    <lineage>
        <taxon>Bacteria</taxon>
        <taxon>Pseudomonadati</taxon>
        <taxon>Pseudomonadota</taxon>
        <taxon>Gammaproteobacteria</taxon>
        <taxon>Woeseiales</taxon>
        <taxon>Woeseiaceae</taxon>
        <taxon>Woeseia</taxon>
    </lineage>
</organism>
<feature type="repeat" description="CXXCXGXG motif" evidence="14">
    <location>
        <begin position="185"/>
        <end position="192"/>
    </location>
</feature>
<dbReference type="PROSITE" id="PS50076">
    <property type="entry name" value="DNAJ_2"/>
    <property type="match status" value="1"/>
</dbReference>
<feature type="zinc finger region" description="CR-type" evidence="15">
    <location>
        <begin position="133"/>
        <end position="211"/>
    </location>
</feature>
<evidence type="ECO:0000256" key="2">
    <source>
        <dbReference type="ARBA" id="ARBA00011738"/>
    </source>
</evidence>
<feature type="binding site" evidence="14">
    <location>
        <position position="202"/>
    </location>
    <ligand>
        <name>Zn(2+)</name>
        <dbReference type="ChEBI" id="CHEBI:29105"/>
        <label>1</label>
    </ligand>
</feature>
<evidence type="ECO:0000256" key="5">
    <source>
        <dbReference type="ARBA" id="ARBA00022723"/>
    </source>
</evidence>
<proteinExistence type="inferred from homology"/>
<evidence type="ECO:0000256" key="1">
    <source>
        <dbReference type="ARBA" id="ARBA00004496"/>
    </source>
</evidence>
<feature type="binding site" evidence="14">
    <location>
        <position position="188"/>
    </location>
    <ligand>
        <name>Zn(2+)</name>
        <dbReference type="ChEBI" id="CHEBI:29105"/>
        <label>2</label>
    </ligand>
</feature>
<dbReference type="GO" id="GO:0042026">
    <property type="term" value="P:protein refolding"/>
    <property type="evidence" value="ECO:0007669"/>
    <property type="project" value="TreeGrafter"/>
</dbReference>
<dbReference type="PANTHER" id="PTHR43096:SF48">
    <property type="entry name" value="CHAPERONE PROTEIN DNAJ"/>
    <property type="match status" value="1"/>
</dbReference>
<dbReference type="CDD" id="cd10747">
    <property type="entry name" value="DnaJ_C"/>
    <property type="match status" value="1"/>
</dbReference>
<keyword evidence="9 14" id="KW-0346">Stress response</keyword>
<dbReference type="PROSITE" id="PS00636">
    <property type="entry name" value="DNAJ_1"/>
    <property type="match status" value="1"/>
</dbReference>
<dbReference type="GO" id="GO:0006260">
    <property type="term" value="P:DNA replication"/>
    <property type="evidence" value="ECO:0007669"/>
    <property type="project" value="UniProtKB-KW"/>
</dbReference>
<feature type="repeat" description="CXXCXGXG motif" evidence="14">
    <location>
        <begin position="146"/>
        <end position="153"/>
    </location>
</feature>
<dbReference type="InterPro" id="IPR018253">
    <property type="entry name" value="DnaJ_domain_CS"/>
</dbReference>
<feature type="binding site" evidence="14">
    <location>
        <position position="163"/>
    </location>
    <ligand>
        <name>Zn(2+)</name>
        <dbReference type="ChEBI" id="CHEBI:29105"/>
        <label>2</label>
    </ligand>
</feature>
<dbReference type="Pfam" id="PF00684">
    <property type="entry name" value="DnaJ_CXXCXGXG"/>
    <property type="match status" value="1"/>
</dbReference>
<evidence type="ECO:0000256" key="8">
    <source>
        <dbReference type="ARBA" id="ARBA00022833"/>
    </source>
</evidence>
<dbReference type="SUPFAM" id="SSF46565">
    <property type="entry name" value="Chaperone J-domain"/>
    <property type="match status" value="1"/>
</dbReference>
<comment type="similarity">
    <text evidence="12 14">Belongs to the DnaJ family.</text>
</comment>
<name>A0A193LG58_9GAMM</name>
<accession>A0A193LG58</accession>
<gene>
    <name evidence="14" type="primary">dnaJ</name>
    <name evidence="18" type="ORF">BA177_10190</name>
</gene>
<dbReference type="NCBIfam" id="NF008035">
    <property type="entry name" value="PRK10767.1"/>
    <property type="match status" value="1"/>
</dbReference>
<dbReference type="Proteomes" id="UP000092695">
    <property type="component" value="Chromosome"/>
</dbReference>
<dbReference type="Pfam" id="PF00226">
    <property type="entry name" value="DnaJ"/>
    <property type="match status" value="1"/>
</dbReference>
<feature type="binding site" evidence="14">
    <location>
        <position position="199"/>
    </location>
    <ligand>
        <name>Zn(2+)</name>
        <dbReference type="ChEBI" id="CHEBI:29105"/>
        <label>1</label>
    </ligand>
</feature>
<dbReference type="GO" id="GO:0005737">
    <property type="term" value="C:cytoplasm"/>
    <property type="evidence" value="ECO:0007669"/>
    <property type="project" value="UniProtKB-SubCell"/>
</dbReference>
<keyword evidence="8 14" id="KW-0862">Zinc</keyword>
<evidence type="ECO:0000256" key="14">
    <source>
        <dbReference type="HAMAP-Rule" id="MF_01152"/>
    </source>
</evidence>
<dbReference type="KEGG" id="woc:BA177_10190"/>
<evidence type="ECO:0000256" key="11">
    <source>
        <dbReference type="ARBA" id="ARBA00053423"/>
    </source>
</evidence>
<evidence type="ECO:0000256" key="13">
    <source>
        <dbReference type="ARBA" id="ARBA00067609"/>
    </source>
</evidence>
<keyword evidence="7 14" id="KW-0863">Zinc-finger</keyword>
<comment type="domain">
    <text evidence="14">The J domain is necessary and sufficient to stimulate DnaK ATPase activity. Zinc center 1 plays an important role in the autonomous, DnaK-independent chaperone activity of DnaJ. Zinc center 2 is essential for interaction with DnaK and for DnaJ activity.</text>
</comment>
<dbReference type="InterPro" id="IPR012724">
    <property type="entry name" value="DnaJ"/>
</dbReference>
<dbReference type="EMBL" id="CP016268">
    <property type="protein sequence ID" value="ANO51525.1"/>
    <property type="molecule type" value="Genomic_DNA"/>
</dbReference>
<dbReference type="PROSITE" id="PS51188">
    <property type="entry name" value="ZF_CR"/>
    <property type="match status" value="1"/>
</dbReference>
<dbReference type="FunFam" id="2.60.260.20:FF:000004">
    <property type="entry name" value="Molecular chaperone DnaJ"/>
    <property type="match status" value="1"/>
</dbReference>
<feature type="binding site" evidence="14">
    <location>
        <position position="146"/>
    </location>
    <ligand>
        <name>Zn(2+)</name>
        <dbReference type="ChEBI" id="CHEBI:29105"/>
        <label>1</label>
    </ligand>
</feature>
<dbReference type="InterPro" id="IPR036410">
    <property type="entry name" value="HSP_DnaJ_Cys-rich_dom_sf"/>
</dbReference>
<dbReference type="STRING" id="1548547.BA177_10190"/>
<dbReference type="FunFam" id="1.10.287.110:FF:000034">
    <property type="entry name" value="Chaperone protein DnaJ"/>
    <property type="match status" value="1"/>
</dbReference>
<dbReference type="GO" id="GO:0005524">
    <property type="term" value="F:ATP binding"/>
    <property type="evidence" value="ECO:0007669"/>
    <property type="project" value="InterPro"/>
</dbReference>
<keyword evidence="4 14" id="KW-0235">DNA replication</keyword>
<evidence type="ECO:0000259" key="16">
    <source>
        <dbReference type="PROSITE" id="PS50076"/>
    </source>
</evidence>
<dbReference type="InterPro" id="IPR008971">
    <property type="entry name" value="HSP40/DnaJ_pept-bd"/>
</dbReference>
<dbReference type="SMART" id="SM00271">
    <property type="entry name" value="DnaJ"/>
    <property type="match status" value="1"/>
</dbReference>
<feature type="domain" description="J" evidence="16">
    <location>
        <begin position="5"/>
        <end position="70"/>
    </location>
</feature>
<comment type="subcellular location">
    <subcellularLocation>
        <location evidence="1 14">Cytoplasm</location>
    </subcellularLocation>
</comment>
<evidence type="ECO:0000256" key="12">
    <source>
        <dbReference type="ARBA" id="ARBA00061004"/>
    </source>
</evidence>
<comment type="cofactor">
    <cofactor evidence="14">
        <name>Zn(2+)</name>
        <dbReference type="ChEBI" id="CHEBI:29105"/>
    </cofactor>
    <text evidence="14">Binds 2 Zn(2+) ions per monomer.</text>
</comment>
<dbReference type="PRINTS" id="PR00625">
    <property type="entry name" value="JDOMAIN"/>
</dbReference>
<dbReference type="FunFam" id="2.10.230.10:FF:000002">
    <property type="entry name" value="Molecular chaperone DnaJ"/>
    <property type="match status" value="1"/>
</dbReference>
<evidence type="ECO:0000256" key="3">
    <source>
        <dbReference type="ARBA" id="ARBA00022490"/>
    </source>
</evidence>
<sequence>MAKRDYYEVLGVKKSATKDEIKKAYRRLAMKHHPDRNKGDDDATRRFKEAREAYDVLSDAEKRATYDQFGHDGLRGGAGGAGGFGAEGFGDIFGDVFGDIFGGGGRRGGRSQVFRGADLGYELRLDLEKAVSGDTVTIEVPTQAACETCDGSGARKGSKPSQCTTCGGVGQVRMQQGFFSIQQTCPACKGSGTVISDPCDSCHGRGRVSRVKKLSVKVPGGVDEGDRIRLSGEGEAGRNGGPPGDLYVEIRVNPHKIFTREGADLACEVPVSITTAALGGEVELPTLEGHVSLKVPAGTQSGKVFRLRGKGVSTVRDRRQGDLFATVLVETPVNLTDAQKSLLRDFEKAVAEGGDKHNPRADSWLGTVKRFFDRIGQA</sequence>
<feature type="domain" description="CR-type" evidence="17">
    <location>
        <begin position="133"/>
        <end position="211"/>
    </location>
</feature>
<dbReference type="CDD" id="cd06257">
    <property type="entry name" value="DnaJ"/>
    <property type="match status" value="1"/>
</dbReference>
<dbReference type="OrthoDB" id="9779889at2"/>
<evidence type="ECO:0000313" key="19">
    <source>
        <dbReference type="Proteomes" id="UP000092695"/>
    </source>
</evidence>
<dbReference type="HAMAP" id="MF_01152">
    <property type="entry name" value="DnaJ"/>
    <property type="match status" value="1"/>
</dbReference>
<feature type="binding site" evidence="14">
    <location>
        <position position="149"/>
    </location>
    <ligand>
        <name>Zn(2+)</name>
        <dbReference type="ChEBI" id="CHEBI:29105"/>
        <label>1</label>
    </ligand>
</feature>
<dbReference type="RefSeq" id="WP_068615948.1">
    <property type="nucleotide sequence ID" value="NZ_CP016268.1"/>
</dbReference>
<dbReference type="NCBIfam" id="TIGR02349">
    <property type="entry name" value="DnaJ_bact"/>
    <property type="match status" value="1"/>
</dbReference>
<feature type="binding site" evidence="14">
    <location>
        <position position="166"/>
    </location>
    <ligand>
        <name>Zn(2+)</name>
        <dbReference type="ChEBI" id="CHEBI:29105"/>
        <label>2</label>
    </ligand>
</feature>
<reference evidence="18 19" key="1">
    <citation type="submission" date="2016-06" db="EMBL/GenBank/DDBJ databases">
        <title>Complete genome sequence of a deep-branching marine Gamma Proteobacterium Woeseia oceani type strain XK5.</title>
        <authorList>
            <person name="Mu D."/>
            <person name="Du Z."/>
        </authorList>
    </citation>
    <scope>NUCLEOTIDE SEQUENCE [LARGE SCALE GENOMIC DNA]</scope>
    <source>
        <strain evidence="18 19">XK5</strain>
    </source>
</reference>
<evidence type="ECO:0000256" key="10">
    <source>
        <dbReference type="ARBA" id="ARBA00023186"/>
    </source>
</evidence>
<dbReference type="InterPro" id="IPR001623">
    <property type="entry name" value="DnaJ_domain"/>
</dbReference>
<evidence type="ECO:0000259" key="17">
    <source>
        <dbReference type="PROSITE" id="PS51188"/>
    </source>
</evidence>
<keyword evidence="3 14" id="KW-0963">Cytoplasm</keyword>
<feature type="repeat" description="CXXCXGXG motif" evidence="14">
    <location>
        <begin position="199"/>
        <end position="206"/>
    </location>
</feature>
<keyword evidence="6 14" id="KW-0677">Repeat</keyword>
<dbReference type="SUPFAM" id="SSF57938">
    <property type="entry name" value="DnaJ/Hsp40 cysteine-rich domain"/>
    <property type="match status" value="1"/>
</dbReference>
<evidence type="ECO:0000256" key="9">
    <source>
        <dbReference type="ARBA" id="ARBA00023016"/>
    </source>
</evidence>
<dbReference type="SUPFAM" id="SSF49493">
    <property type="entry name" value="HSP40/DnaJ peptide-binding domain"/>
    <property type="match status" value="2"/>
</dbReference>
<dbReference type="InterPro" id="IPR001305">
    <property type="entry name" value="HSP_DnaJ_Cys-rich_dom"/>
</dbReference>
<dbReference type="GO" id="GO:0051082">
    <property type="term" value="F:unfolded protein binding"/>
    <property type="evidence" value="ECO:0007669"/>
    <property type="project" value="UniProtKB-UniRule"/>
</dbReference>
<dbReference type="Gene3D" id="2.10.230.10">
    <property type="entry name" value="Heat shock protein DnaJ, cysteine-rich domain"/>
    <property type="match status" value="1"/>
</dbReference>
<evidence type="ECO:0000313" key="18">
    <source>
        <dbReference type="EMBL" id="ANO51525.1"/>
    </source>
</evidence>
<keyword evidence="19" id="KW-1185">Reference proteome</keyword>
<dbReference type="Gene3D" id="2.60.260.20">
    <property type="entry name" value="Urease metallochaperone UreE, N-terminal domain"/>
    <property type="match status" value="2"/>
</dbReference>
<dbReference type="InterPro" id="IPR036869">
    <property type="entry name" value="J_dom_sf"/>
</dbReference>
<protein>
    <recommendedName>
        <fullName evidence="13 14">Chaperone protein DnaJ</fullName>
    </recommendedName>
</protein>
<dbReference type="Gene3D" id="1.10.287.110">
    <property type="entry name" value="DnaJ domain"/>
    <property type="match status" value="1"/>
</dbReference>
<dbReference type="PANTHER" id="PTHR43096">
    <property type="entry name" value="DNAJ HOMOLOG 1, MITOCHONDRIAL-RELATED"/>
    <property type="match status" value="1"/>
</dbReference>
<dbReference type="CDD" id="cd10719">
    <property type="entry name" value="DnaJ_zf"/>
    <property type="match status" value="1"/>
</dbReference>
<keyword evidence="5 14" id="KW-0479">Metal-binding</keyword>
<evidence type="ECO:0000256" key="4">
    <source>
        <dbReference type="ARBA" id="ARBA00022705"/>
    </source>
</evidence>
<dbReference type="AlphaFoldDB" id="A0A193LG58"/>
<evidence type="ECO:0000256" key="7">
    <source>
        <dbReference type="ARBA" id="ARBA00022771"/>
    </source>
</evidence>
<comment type="subunit">
    <text evidence="2 14">Homodimer.</text>
</comment>
<evidence type="ECO:0000256" key="6">
    <source>
        <dbReference type="ARBA" id="ARBA00022737"/>
    </source>
</evidence>